<dbReference type="PANTHER" id="PTHR11895:SF7">
    <property type="entry name" value="GLUTAMYL-TRNA(GLN) AMIDOTRANSFERASE SUBUNIT A, MITOCHONDRIAL"/>
    <property type="match status" value="1"/>
</dbReference>
<dbReference type="InterPro" id="IPR000120">
    <property type="entry name" value="Amidase"/>
</dbReference>
<dbReference type="Pfam" id="PF01425">
    <property type="entry name" value="Amidase"/>
    <property type="match status" value="1"/>
</dbReference>
<dbReference type="RefSeq" id="WP_097382019.1">
    <property type="nucleotide sequence ID" value="NZ_NXNI01000002.1"/>
</dbReference>
<accession>A0A2A5QQB7</accession>
<dbReference type="AlphaFoldDB" id="A0A2A5QQB7"/>
<dbReference type="Proteomes" id="UP000219689">
    <property type="component" value="Unassembled WGS sequence"/>
</dbReference>
<dbReference type="InterPro" id="IPR023631">
    <property type="entry name" value="Amidase_dom"/>
</dbReference>
<name>A0A2A5QQB7_9EURY</name>
<dbReference type="OrthoDB" id="359273at2157"/>
<evidence type="ECO:0000259" key="1">
    <source>
        <dbReference type="Pfam" id="PF01425"/>
    </source>
</evidence>
<evidence type="ECO:0000313" key="2">
    <source>
        <dbReference type="EMBL" id="PCR89002.1"/>
    </source>
</evidence>
<dbReference type="SUPFAM" id="SSF75304">
    <property type="entry name" value="Amidase signature (AS) enzymes"/>
    <property type="match status" value="1"/>
</dbReference>
<feature type="domain" description="Amidase" evidence="1">
    <location>
        <begin position="25"/>
        <end position="469"/>
    </location>
</feature>
<dbReference type="Gene3D" id="3.90.1300.10">
    <property type="entry name" value="Amidase signature (AS) domain"/>
    <property type="match status" value="1"/>
</dbReference>
<dbReference type="PANTHER" id="PTHR11895">
    <property type="entry name" value="TRANSAMIDASE"/>
    <property type="match status" value="1"/>
</dbReference>
<reference evidence="2 3" key="1">
    <citation type="submission" date="2017-09" db="EMBL/GenBank/DDBJ databases">
        <title>Genome sequences of Natrinema ejinorence JCM 13890T.</title>
        <authorList>
            <person name="Roh S.W."/>
            <person name="Kim Y.B."/>
            <person name="Kim J.Y."/>
        </authorList>
    </citation>
    <scope>NUCLEOTIDE SEQUENCE [LARGE SCALE GENOMIC DNA]</scope>
    <source>
        <strain evidence="2 3">JCM 13890</strain>
    </source>
</reference>
<sequence>MSEHYYTSATELASGVRRREISPVEVVDDFLERIDERNDELGAYTTIVADKARRAATEIETTLSQGDDPGPLAGVPIALKDLYGCKEGVRHTRGSSPFRDNIADNDAAVVARLEDAGAVVLGMTNTPEFGHKGTTDNRLFGPTSTPYDLDRNAGGSSGGSAAAVVDGLATLTHGGDAGGSLRIPAACCGAYAIKPTYRRIPSLDRPNGFGGVLGYSVNHGPITRTVADAALMLDVMAGPHPRDPTCLPDSTTDYRAATTRSISDLEIAYTPDLGTFPVDDRVKRIVADAVTAFEDGGATVESVGVDLKHSHRTITETWRTLVGVTYAAMAETMADEQGIELVGDHRDELTPEVVELIQTGRSVSASEYLRLHAVRTDLVDAIVDVFEEYDILVTPTVAHPPVENASDGGTVGPSEVDSEPVDPLIGWCLTHPFNFTGHPAASIPAGFTADSLPVGMQIVGPRFNDGTVLAASAAFERLRPWHGTYPPR</sequence>
<comment type="caution">
    <text evidence="2">The sequence shown here is derived from an EMBL/GenBank/DDBJ whole genome shotgun (WGS) entry which is preliminary data.</text>
</comment>
<dbReference type="InterPro" id="IPR036928">
    <property type="entry name" value="AS_sf"/>
</dbReference>
<protein>
    <submittedName>
        <fullName evidence="2">Amidase</fullName>
    </submittedName>
</protein>
<dbReference type="GO" id="GO:0003824">
    <property type="term" value="F:catalytic activity"/>
    <property type="evidence" value="ECO:0007669"/>
    <property type="project" value="InterPro"/>
</dbReference>
<proteinExistence type="predicted"/>
<keyword evidence="3" id="KW-1185">Reference proteome</keyword>
<organism evidence="2 3">
    <name type="scientific">Natrinema ejinorense</name>
    <dbReference type="NCBI Taxonomy" id="373386"/>
    <lineage>
        <taxon>Archaea</taxon>
        <taxon>Methanobacteriati</taxon>
        <taxon>Methanobacteriota</taxon>
        <taxon>Stenosarchaea group</taxon>
        <taxon>Halobacteria</taxon>
        <taxon>Halobacteriales</taxon>
        <taxon>Natrialbaceae</taxon>
        <taxon>Natrinema</taxon>
    </lineage>
</organism>
<dbReference type="PIRSF" id="PIRSF001221">
    <property type="entry name" value="Amidase_fungi"/>
    <property type="match status" value="1"/>
</dbReference>
<dbReference type="EMBL" id="NXNI01000002">
    <property type="protein sequence ID" value="PCR89002.1"/>
    <property type="molecule type" value="Genomic_DNA"/>
</dbReference>
<gene>
    <name evidence="2" type="ORF">CP557_21280</name>
</gene>
<evidence type="ECO:0000313" key="3">
    <source>
        <dbReference type="Proteomes" id="UP000219689"/>
    </source>
</evidence>